<dbReference type="Proteomes" id="UP000019487">
    <property type="component" value="Unassembled WGS sequence"/>
</dbReference>
<comment type="caution">
    <text evidence="3">The sequence shown here is derived from an EMBL/GenBank/DDBJ whole genome shotgun (WGS) entry which is preliminary data.</text>
</comment>
<feature type="region of interest" description="Disordered" evidence="1">
    <location>
        <begin position="81"/>
        <end position="100"/>
    </location>
</feature>
<dbReference type="OrthoDB" id="5428081at2759"/>
<keyword evidence="2" id="KW-0812">Transmembrane</keyword>
<protein>
    <submittedName>
        <fullName evidence="3">Uncharacterized protein</fullName>
    </submittedName>
</protein>
<accession>W9C770</accession>
<sequence length="242" mass="26660">MASPQQSLKVKRIVWTCAITSITAVGAIYGAGLKTQGEHKKEIRKVREATLSERISHLEQQRGALVAKRIGLEKKIKEAGMRRDGATVEESTRGMERRRGEGVRVTMEDNLKVVGMGAEVDEICLHGSGPRRASGASFHSIDSIYGGKPPNPHSSLRSMALRSVTVKEHTFQMHWLRREGSDEKRYHELQICGGCSPPQRTAHPLLQIPGLLPYRPRSRPGISLLLLIGSAAATPLHLQIRG</sequence>
<evidence type="ECO:0000256" key="1">
    <source>
        <dbReference type="SAM" id="MobiDB-lite"/>
    </source>
</evidence>
<name>W9C770_SCLBF</name>
<reference evidence="3 4" key="1">
    <citation type="journal article" date="2014" name="Genome Announc.">
        <title>Draft genome sequence of Sclerotinia borealis, a psychrophilic plant pathogenic fungus.</title>
        <authorList>
            <person name="Mardanov A.V."/>
            <person name="Beletsky A.V."/>
            <person name="Kadnikov V.V."/>
            <person name="Ignatov A.N."/>
            <person name="Ravin N.V."/>
        </authorList>
    </citation>
    <scope>NUCLEOTIDE SEQUENCE [LARGE SCALE GENOMIC DNA]</scope>
    <source>
        <strain evidence="4">F-4157</strain>
    </source>
</reference>
<evidence type="ECO:0000256" key="2">
    <source>
        <dbReference type="SAM" id="Phobius"/>
    </source>
</evidence>
<evidence type="ECO:0000313" key="4">
    <source>
        <dbReference type="Proteomes" id="UP000019487"/>
    </source>
</evidence>
<dbReference type="EMBL" id="AYSA01000477">
    <property type="protein sequence ID" value="ESZ91603.1"/>
    <property type="molecule type" value="Genomic_DNA"/>
</dbReference>
<keyword evidence="4" id="KW-1185">Reference proteome</keyword>
<organism evidence="3 4">
    <name type="scientific">Sclerotinia borealis (strain F-4128)</name>
    <dbReference type="NCBI Taxonomy" id="1432307"/>
    <lineage>
        <taxon>Eukaryota</taxon>
        <taxon>Fungi</taxon>
        <taxon>Dikarya</taxon>
        <taxon>Ascomycota</taxon>
        <taxon>Pezizomycotina</taxon>
        <taxon>Leotiomycetes</taxon>
        <taxon>Helotiales</taxon>
        <taxon>Sclerotiniaceae</taxon>
        <taxon>Sclerotinia</taxon>
    </lineage>
</organism>
<dbReference type="AlphaFoldDB" id="W9C770"/>
<evidence type="ECO:0000313" key="3">
    <source>
        <dbReference type="EMBL" id="ESZ91603.1"/>
    </source>
</evidence>
<gene>
    <name evidence="3" type="ORF">SBOR_8002</name>
</gene>
<proteinExistence type="predicted"/>
<feature type="transmembrane region" description="Helical" evidence="2">
    <location>
        <begin position="12"/>
        <end position="31"/>
    </location>
</feature>
<keyword evidence="2" id="KW-0472">Membrane</keyword>
<dbReference type="HOGENOM" id="CLU_1147764_0_0_1"/>
<keyword evidence="2" id="KW-1133">Transmembrane helix</keyword>